<comment type="caution">
    <text evidence="1">The sequence shown here is derived from an EMBL/GenBank/DDBJ whole genome shotgun (WGS) entry which is preliminary data.</text>
</comment>
<dbReference type="InterPro" id="IPR009874">
    <property type="entry name" value="DUF1428"/>
</dbReference>
<dbReference type="RefSeq" id="WP_289215194.1">
    <property type="nucleotide sequence ID" value="NZ_JAPVRC010000002.1"/>
</dbReference>
<keyword evidence="2" id="KW-1185">Reference proteome</keyword>
<protein>
    <submittedName>
        <fullName evidence="1">DUF1428 family protein</fullName>
    </submittedName>
</protein>
<accession>A0ABW2K9H5</accession>
<evidence type="ECO:0000313" key="2">
    <source>
        <dbReference type="Proteomes" id="UP001596494"/>
    </source>
</evidence>
<dbReference type="Proteomes" id="UP001596494">
    <property type="component" value="Unassembled WGS sequence"/>
</dbReference>
<proteinExistence type="predicted"/>
<dbReference type="InterPro" id="IPR011008">
    <property type="entry name" value="Dimeric_a/b-barrel"/>
</dbReference>
<name>A0ABW2K9H5_9BACI</name>
<dbReference type="EMBL" id="JBHTBY010000017">
    <property type="protein sequence ID" value="MFC7322835.1"/>
    <property type="molecule type" value="Genomic_DNA"/>
</dbReference>
<dbReference type="SUPFAM" id="SSF54909">
    <property type="entry name" value="Dimeric alpha+beta barrel"/>
    <property type="match status" value="1"/>
</dbReference>
<sequence length="122" mass="14021">MIIIFVSLYIVRVHKDDLHRFTKLAQKAKPLIRSYGGEPFLYQEDALTGRHGSMGLLNLFELQDGEVVFLGKVIFPSKEDYTQAMEGMKQDDLLKHLYEQLAEFIDITSLITSTFYDAESEV</sequence>
<reference evidence="2" key="1">
    <citation type="journal article" date="2019" name="Int. J. Syst. Evol. Microbiol.">
        <title>The Global Catalogue of Microorganisms (GCM) 10K type strain sequencing project: providing services to taxonomists for standard genome sequencing and annotation.</title>
        <authorList>
            <consortium name="The Broad Institute Genomics Platform"/>
            <consortium name="The Broad Institute Genome Sequencing Center for Infectious Disease"/>
            <person name="Wu L."/>
            <person name="Ma J."/>
        </authorList>
    </citation>
    <scope>NUCLEOTIDE SEQUENCE [LARGE SCALE GENOMIC DNA]</scope>
    <source>
        <strain evidence="2">CCUG 73951</strain>
    </source>
</reference>
<dbReference type="Gene3D" id="3.30.70.100">
    <property type="match status" value="1"/>
</dbReference>
<evidence type="ECO:0000313" key="1">
    <source>
        <dbReference type="EMBL" id="MFC7322835.1"/>
    </source>
</evidence>
<gene>
    <name evidence="1" type="ORF">ACFQMN_18370</name>
</gene>
<organism evidence="1 2">
    <name type="scientific">Halobacillus campisalis</name>
    <dbReference type="NCBI Taxonomy" id="435909"/>
    <lineage>
        <taxon>Bacteria</taxon>
        <taxon>Bacillati</taxon>
        <taxon>Bacillota</taxon>
        <taxon>Bacilli</taxon>
        <taxon>Bacillales</taxon>
        <taxon>Bacillaceae</taxon>
        <taxon>Halobacillus</taxon>
    </lineage>
</organism>
<dbReference type="Pfam" id="PF07237">
    <property type="entry name" value="DUF1428"/>
    <property type="match status" value="1"/>
</dbReference>